<dbReference type="PANTHER" id="PTHR22789">
    <property type="entry name" value="FUCULOSE PHOSPHATE ALDOLASE"/>
    <property type="match status" value="1"/>
</dbReference>
<evidence type="ECO:0000313" key="5">
    <source>
        <dbReference type="Proteomes" id="UP001302978"/>
    </source>
</evidence>
<dbReference type="Pfam" id="PF00596">
    <property type="entry name" value="Aldolase_II"/>
    <property type="match status" value="1"/>
</dbReference>
<dbReference type="RefSeq" id="WP_316557152.1">
    <property type="nucleotide sequence ID" value="NZ_CP131059.1"/>
</dbReference>
<dbReference type="InterPro" id="IPR050197">
    <property type="entry name" value="Aldolase_class_II_sugar_metab"/>
</dbReference>
<evidence type="ECO:0000313" key="4">
    <source>
        <dbReference type="EMBL" id="WNY23979.1"/>
    </source>
</evidence>
<dbReference type="SUPFAM" id="SSF53639">
    <property type="entry name" value="AraD/HMP-PK domain-like"/>
    <property type="match status" value="1"/>
</dbReference>
<gene>
    <name evidence="4" type="primary">mtnB</name>
    <name evidence="4" type="ORF">MmiHf6_13030</name>
</gene>
<dbReference type="GO" id="GO:0046872">
    <property type="term" value="F:metal ion binding"/>
    <property type="evidence" value="ECO:0007669"/>
    <property type="project" value="UniProtKB-KW"/>
</dbReference>
<dbReference type="EC" id="4.2.1.109" evidence="4"/>
<dbReference type="GO" id="GO:0046570">
    <property type="term" value="F:methylthioribulose 1-phosphate dehydratase activity"/>
    <property type="evidence" value="ECO:0007669"/>
    <property type="project" value="UniProtKB-EC"/>
</dbReference>
<feature type="domain" description="Class II aldolase/adducin N-terminal" evidence="3">
    <location>
        <begin position="3"/>
        <end position="194"/>
    </location>
</feature>
<dbReference type="InterPro" id="IPR001303">
    <property type="entry name" value="Aldolase_II/adducin_N"/>
</dbReference>
<keyword evidence="1" id="KW-0479">Metal-binding</keyword>
<proteinExistence type="predicted"/>
<dbReference type="Proteomes" id="UP001302978">
    <property type="component" value="Chromosome"/>
</dbReference>
<dbReference type="GeneID" id="85195888"/>
<organism evidence="4 5">
    <name type="scientific">Methanimicrococcus hongohii</name>
    <dbReference type="NCBI Taxonomy" id="3028295"/>
    <lineage>
        <taxon>Archaea</taxon>
        <taxon>Methanobacteriati</taxon>
        <taxon>Methanobacteriota</taxon>
        <taxon>Stenosarchaea group</taxon>
        <taxon>Methanomicrobia</taxon>
        <taxon>Methanosarcinales</taxon>
        <taxon>Methanosarcinaceae</taxon>
        <taxon>Methanimicrococcus</taxon>
    </lineage>
</organism>
<dbReference type="PANTHER" id="PTHR22789:SF0">
    <property type="entry name" value="3-OXO-TETRONATE 4-PHOSPHATE DECARBOXYLASE-RELATED"/>
    <property type="match status" value="1"/>
</dbReference>
<dbReference type="KEGG" id="mehf:MmiHf6_13030"/>
<dbReference type="GO" id="GO:0005829">
    <property type="term" value="C:cytosol"/>
    <property type="evidence" value="ECO:0007669"/>
    <property type="project" value="TreeGrafter"/>
</dbReference>
<keyword evidence="2 4" id="KW-0456">Lyase</keyword>
<evidence type="ECO:0000256" key="1">
    <source>
        <dbReference type="ARBA" id="ARBA00022723"/>
    </source>
</evidence>
<protein>
    <submittedName>
        <fullName evidence="4">Methylthioribulose-1-phosphate dehydratase</fullName>
        <ecNumber evidence="4">4.2.1.109</ecNumber>
    </submittedName>
</protein>
<dbReference type="NCBIfam" id="NF006413">
    <property type="entry name" value="PRK08660.1"/>
    <property type="match status" value="1"/>
</dbReference>
<evidence type="ECO:0000256" key="2">
    <source>
        <dbReference type="ARBA" id="ARBA00023239"/>
    </source>
</evidence>
<dbReference type="Gene3D" id="3.40.225.10">
    <property type="entry name" value="Class II aldolase/adducin N-terminal domain"/>
    <property type="match status" value="1"/>
</dbReference>
<name>A0AA96V085_9EURY</name>
<dbReference type="GO" id="GO:0019323">
    <property type="term" value="P:pentose catabolic process"/>
    <property type="evidence" value="ECO:0007669"/>
    <property type="project" value="TreeGrafter"/>
</dbReference>
<dbReference type="SMART" id="SM01007">
    <property type="entry name" value="Aldolase_II"/>
    <property type="match status" value="1"/>
</dbReference>
<dbReference type="EMBL" id="CP131059">
    <property type="protein sequence ID" value="WNY23979.1"/>
    <property type="molecule type" value="Genomic_DNA"/>
</dbReference>
<sequence length="203" mass="21700">MRQKISAIGKKLVESGLVEANFGNISVRSGSGNSFIITKTKTALDEIDEGGVIEVPIFNDEADTMTEPAVAAAIEKTASSETPVHRRIYRETNAKVILHAHCPYSVVMSLLEFEAGNDAVIPVDSEGKLFLKEIPIISGGIGSAELAENAAAAFKNGETKGVIILGHGTIAIGDNLEDAYHITAQLEHSAKIKYMYAKAKNLF</sequence>
<keyword evidence="5" id="KW-1185">Reference proteome</keyword>
<dbReference type="GO" id="GO:0016832">
    <property type="term" value="F:aldehyde-lyase activity"/>
    <property type="evidence" value="ECO:0007669"/>
    <property type="project" value="TreeGrafter"/>
</dbReference>
<dbReference type="AlphaFoldDB" id="A0AA96V085"/>
<reference evidence="4 5" key="1">
    <citation type="submission" date="2023-07" db="EMBL/GenBank/DDBJ databases">
        <title>Closed genoem sequence of Methanomicrococcus sp. Hf6.</title>
        <authorList>
            <person name="Poehlein A."/>
            <person name="Protasov E."/>
            <person name="Platt K."/>
            <person name="Reeh H."/>
            <person name="Daniel R."/>
            <person name="Brune A."/>
        </authorList>
    </citation>
    <scope>NUCLEOTIDE SEQUENCE [LARGE SCALE GENOMIC DNA]</scope>
    <source>
        <strain evidence="4 5">Hf6</strain>
    </source>
</reference>
<accession>A0AA96V085</accession>
<dbReference type="InterPro" id="IPR036409">
    <property type="entry name" value="Aldolase_II/adducin_N_sf"/>
</dbReference>
<evidence type="ECO:0000259" key="3">
    <source>
        <dbReference type="SMART" id="SM01007"/>
    </source>
</evidence>